<keyword evidence="5" id="KW-0333">Golgi apparatus</keyword>
<dbReference type="AlphaFoldDB" id="A0A7J6UY11"/>
<proteinExistence type="inferred from homology"/>
<protein>
    <submittedName>
        <fullName evidence="8">Exostosin-like</fullName>
    </submittedName>
</protein>
<feature type="domain" description="Exostosin GT47" evidence="7">
    <location>
        <begin position="78"/>
        <end position="357"/>
    </location>
</feature>
<sequence>MQDENSADDDEESSSLIREPSKLERLESDLTRARAFIRNLVLKFTQTLPVNNEENDYVPQGDVYSNASEFHKSSLMMEKMFKIFVYKEGELPMFHGGPCKNIYTTEGRFIQQMEIDTKFRTYDPDEAHVYFLPFSVAKMVQYLYVLNSHDGNAIKQVVADYVTVIANKHQYWNRSLGADHFMLSCHDWGPMASSFVPDLYKNAIRVLCNANTSEGFDPTKDASLPEINLITGELNDVIGGPPPSDRSILAFFAGRLHGQIRSILLEYWQNKDEDLQVYKTLPKGVSYNELMKKSKYCLCPSGFEVASPRVVEAIYFECVPVLISIDYIPPFSDVLNWDSFAVQVQVRDIPNLKKILMDIPQDRYLRMQKRLKHVQRHFILNTPPKRYDVFHMILHSVWLRRLNVQITDQ</sequence>
<dbReference type="Pfam" id="PF03016">
    <property type="entry name" value="Exostosin_GT47"/>
    <property type="match status" value="1"/>
</dbReference>
<evidence type="ECO:0000313" key="9">
    <source>
        <dbReference type="Proteomes" id="UP000554482"/>
    </source>
</evidence>
<evidence type="ECO:0000256" key="3">
    <source>
        <dbReference type="ARBA" id="ARBA00022676"/>
    </source>
</evidence>
<comment type="subcellular location">
    <subcellularLocation>
        <location evidence="1">Golgi apparatus membrane</location>
        <topology evidence="1">Single-pass type II membrane protein</topology>
    </subcellularLocation>
</comment>
<keyword evidence="4" id="KW-0812">Transmembrane</keyword>
<organism evidence="8 9">
    <name type="scientific">Thalictrum thalictroides</name>
    <name type="common">Rue-anemone</name>
    <name type="synonym">Anemone thalictroides</name>
    <dbReference type="NCBI Taxonomy" id="46969"/>
    <lineage>
        <taxon>Eukaryota</taxon>
        <taxon>Viridiplantae</taxon>
        <taxon>Streptophyta</taxon>
        <taxon>Embryophyta</taxon>
        <taxon>Tracheophyta</taxon>
        <taxon>Spermatophyta</taxon>
        <taxon>Magnoliopsida</taxon>
        <taxon>Ranunculales</taxon>
        <taxon>Ranunculaceae</taxon>
        <taxon>Thalictroideae</taxon>
        <taxon>Thalictrum</taxon>
    </lineage>
</organism>
<evidence type="ECO:0000256" key="4">
    <source>
        <dbReference type="ARBA" id="ARBA00022968"/>
    </source>
</evidence>
<gene>
    <name evidence="8" type="ORF">FRX31_033321</name>
</gene>
<keyword evidence="3" id="KW-0808">Transferase</keyword>
<evidence type="ECO:0000256" key="5">
    <source>
        <dbReference type="ARBA" id="ARBA00023034"/>
    </source>
</evidence>
<dbReference type="PANTHER" id="PTHR11062:SF217">
    <property type="entry name" value="EXOSTOSIN FAMILY PROTEIN"/>
    <property type="match status" value="1"/>
</dbReference>
<dbReference type="PANTHER" id="PTHR11062">
    <property type="entry name" value="EXOSTOSIN HEPARAN SULFATE GLYCOSYLTRANSFERASE -RELATED"/>
    <property type="match status" value="1"/>
</dbReference>
<dbReference type="InterPro" id="IPR004263">
    <property type="entry name" value="Exostosin"/>
</dbReference>
<dbReference type="GO" id="GO:0000139">
    <property type="term" value="C:Golgi membrane"/>
    <property type="evidence" value="ECO:0007669"/>
    <property type="project" value="UniProtKB-SubCell"/>
</dbReference>
<keyword evidence="4" id="KW-0735">Signal-anchor</keyword>
<evidence type="ECO:0000313" key="8">
    <source>
        <dbReference type="EMBL" id="KAF5177090.1"/>
    </source>
</evidence>
<comment type="caution">
    <text evidence="8">The sequence shown here is derived from an EMBL/GenBank/DDBJ whole genome shotgun (WGS) entry which is preliminary data.</text>
</comment>
<evidence type="ECO:0000256" key="6">
    <source>
        <dbReference type="SAM" id="MobiDB-lite"/>
    </source>
</evidence>
<reference evidence="8 9" key="1">
    <citation type="submission" date="2020-06" db="EMBL/GenBank/DDBJ databases">
        <title>Transcriptomic and genomic resources for Thalictrum thalictroides and T. hernandezii: Facilitating candidate gene discovery in an emerging model plant lineage.</title>
        <authorList>
            <person name="Arias T."/>
            <person name="Riano-Pachon D.M."/>
            <person name="Di Stilio V.S."/>
        </authorList>
    </citation>
    <scope>NUCLEOTIDE SEQUENCE [LARGE SCALE GENOMIC DNA]</scope>
    <source>
        <strain evidence="9">cv. WT478/WT964</strain>
        <tissue evidence="8">Leaves</tissue>
    </source>
</reference>
<dbReference type="GO" id="GO:0016757">
    <property type="term" value="F:glycosyltransferase activity"/>
    <property type="evidence" value="ECO:0007669"/>
    <property type="project" value="UniProtKB-KW"/>
</dbReference>
<keyword evidence="9" id="KW-1185">Reference proteome</keyword>
<feature type="compositionally biased region" description="Acidic residues" evidence="6">
    <location>
        <begin position="1"/>
        <end position="13"/>
    </location>
</feature>
<evidence type="ECO:0000256" key="2">
    <source>
        <dbReference type="ARBA" id="ARBA00010271"/>
    </source>
</evidence>
<keyword evidence="3" id="KW-0328">Glycosyltransferase</keyword>
<evidence type="ECO:0000256" key="1">
    <source>
        <dbReference type="ARBA" id="ARBA00004323"/>
    </source>
</evidence>
<dbReference type="Proteomes" id="UP000554482">
    <property type="component" value="Unassembled WGS sequence"/>
</dbReference>
<name>A0A7J6UY11_THATH</name>
<dbReference type="InterPro" id="IPR040911">
    <property type="entry name" value="Exostosin_GT47"/>
</dbReference>
<feature type="region of interest" description="Disordered" evidence="6">
    <location>
        <begin position="1"/>
        <end position="20"/>
    </location>
</feature>
<comment type="similarity">
    <text evidence="2">Belongs to the glycosyltransferase 47 family.</text>
</comment>
<dbReference type="EMBL" id="JABWDY010041830">
    <property type="protein sequence ID" value="KAF5177090.1"/>
    <property type="molecule type" value="Genomic_DNA"/>
</dbReference>
<accession>A0A7J6UY11</accession>
<evidence type="ECO:0000259" key="7">
    <source>
        <dbReference type="Pfam" id="PF03016"/>
    </source>
</evidence>
<dbReference type="OrthoDB" id="1924787at2759"/>